<dbReference type="PANTHER" id="PTHR30337:SF0">
    <property type="entry name" value="NUCLEASE SBCCD SUBUNIT D"/>
    <property type="match status" value="1"/>
</dbReference>
<dbReference type="InterPro" id="IPR004593">
    <property type="entry name" value="SbcD"/>
</dbReference>
<keyword evidence="7" id="KW-0255">Endonuclease</keyword>
<evidence type="ECO:0000256" key="4">
    <source>
        <dbReference type="ARBA" id="ARBA00022722"/>
    </source>
</evidence>
<comment type="function">
    <text evidence="7">SbcCD cleaves DNA hairpin structures. These structures can inhibit DNA replication and are intermediates in certain DNA recombination reactions. The complex acts as a 3'-&gt;5' double strand exonuclease that can open hairpins. It also has a 5' single-strand endonuclease activity.</text>
</comment>
<accession>A0A1F7RNY2</accession>
<dbReference type="InterPro" id="IPR041796">
    <property type="entry name" value="Mre11_N"/>
</dbReference>
<keyword evidence="5 7" id="KW-0378">Hydrolase</keyword>
<dbReference type="GO" id="GO:0006260">
    <property type="term" value="P:DNA replication"/>
    <property type="evidence" value="ECO:0007669"/>
    <property type="project" value="UniProtKB-KW"/>
</dbReference>
<comment type="subunit">
    <text evidence="2 7">Heterodimer of SbcC and SbcD.</text>
</comment>
<dbReference type="PANTHER" id="PTHR30337">
    <property type="entry name" value="COMPONENT OF ATP-DEPENDENT DSDNA EXONUCLEASE"/>
    <property type="match status" value="1"/>
</dbReference>
<keyword evidence="4 7" id="KW-0540">Nuclease</keyword>
<dbReference type="Pfam" id="PF00149">
    <property type="entry name" value="Metallophos"/>
    <property type="match status" value="1"/>
</dbReference>
<evidence type="ECO:0000256" key="5">
    <source>
        <dbReference type="ARBA" id="ARBA00022801"/>
    </source>
</evidence>
<feature type="domain" description="Calcineurin-like phosphoesterase" evidence="8">
    <location>
        <begin position="1"/>
        <end position="133"/>
    </location>
</feature>
<dbReference type="InterPro" id="IPR050535">
    <property type="entry name" value="DNA_Repair-Maintenance_Comp"/>
</dbReference>
<keyword evidence="7" id="KW-0235">DNA replication</keyword>
<organism evidence="10 11">
    <name type="scientific">Candidatus Schekmanbacteria bacterium RBG_13_48_7</name>
    <dbReference type="NCBI Taxonomy" id="1817878"/>
    <lineage>
        <taxon>Bacteria</taxon>
        <taxon>Candidatus Schekmaniibacteriota</taxon>
    </lineage>
</organism>
<dbReference type="GO" id="GO:0004519">
    <property type="term" value="F:endonuclease activity"/>
    <property type="evidence" value="ECO:0007669"/>
    <property type="project" value="UniProtKB-KW"/>
</dbReference>
<evidence type="ECO:0000259" key="8">
    <source>
        <dbReference type="Pfam" id="PF00149"/>
    </source>
</evidence>
<evidence type="ECO:0000256" key="7">
    <source>
        <dbReference type="RuleBase" id="RU363069"/>
    </source>
</evidence>
<evidence type="ECO:0000256" key="2">
    <source>
        <dbReference type="ARBA" id="ARBA00011322"/>
    </source>
</evidence>
<dbReference type="InterPro" id="IPR026843">
    <property type="entry name" value="SbcD_C"/>
</dbReference>
<proteinExistence type="inferred from homology"/>
<evidence type="ECO:0000313" key="10">
    <source>
        <dbReference type="EMBL" id="OGL42868.1"/>
    </source>
</evidence>
<dbReference type="NCBIfam" id="TIGR00619">
    <property type="entry name" value="sbcd"/>
    <property type="match status" value="1"/>
</dbReference>
<sequence length="394" mass="44183">MRILHTSDWHLGRIFHGIHLTDDQAYVLNQLTGLVKEWQADAVIIAGDIYDRAVPPVEAVKLLDEVLSKIILDYQVPVIMIAGNHDSPERIGFAARLMAQHNLHAKGVFETPFNPIIISDKDGPVYFYAIPYSEPAATREKLTLEGNPDHNECMSAVVKQIIQTFPKKARKVAVTHAFVAGSLTSDSERPLSVGGAGTVDGLHFSHFNYTALGHLHKPQFAPGQTKNEKNMELNIIRYAGSPLKYSFLESDHKKSVSLVEIDVTGRTKTEEVQLSPKRDVRCLSGFLEEIIASAEHDSYREDYLMVSLNDKGAILDAMGKLRDVYPNVLHIERPLFSQTHAIQQRVGDYRTTSDIDLFAAFFKEVSGDILSEEEKQAFIKEVEKLHQLERESVP</sequence>
<gene>
    <name evidence="7" type="primary">sbcD</name>
    <name evidence="10" type="ORF">A2161_15780</name>
</gene>
<dbReference type="SUPFAM" id="SSF56300">
    <property type="entry name" value="Metallo-dependent phosphatases"/>
    <property type="match status" value="1"/>
</dbReference>
<protein>
    <recommendedName>
        <fullName evidence="3 7">Nuclease SbcCD subunit D</fullName>
    </recommendedName>
</protein>
<name>A0A1F7RNY2_9BACT</name>
<dbReference type="EMBL" id="MGDD01000302">
    <property type="protein sequence ID" value="OGL42868.1"/>
    <property type="molecule type" value="Genomic_DNA"/>
</dbReference>
<evidence type="ECO:0000256" key="6">
    <source>
        <dbReference type="ARBA" id="ARBA00022839"/>
    </source>
</evidence>
<feature type="domain" description="Nuclease SbcCD subunit D C-terminal" evidence="9">
    <location>
        <begin position="276"/>
        <end position="365"/>
    </location>
</feature>
<reference evidence="10 11" key="1">
    <citation type="journal article" date="2016" name="Nat. Commun.">
        <title>Thousands of microbial genomes shed light on interconnected biogeochemical processes in an aquifer system.</title>
        <authorList>
            <person name="Anantharaman K."/>
            <person name="Brown C.T."/>
            <person name="Hug L.A."/>
            <person name="Sharon I."/>
            <person name="Castelle C.J."/>
            <person name="Probst A.J."/>
            <person name="Thomas B.C."/>
            <person name="Singh A."/>
            <person name="Wilkins M.J."/>
            <person name="Karaoz U."/>
            <person name="Brodie E.L."/>
            <person name="Williams K.H."/>
            <person name="Hubbard S.S."/>
            <person name="Banfield J.F."/>
        </authorList>
    </citation>
    <scope>NUCLEOTIDE SEQUENCE [LARGE SCALE GENOMIC DNA]</scope>
</reference>
<dbReference type="InterPro" id="IPR029052">
    <property type="entry name" value="Metallo-depent_PP-like"/>
</dbReference>
<dbReference type="AlphaFoldDB" id="A0A1F7RNY2"/>
<dbReference type="GO" id="GO:0006310">
    <property type="term" value="P:DNA recombination"/>
    <property type="evidence" value="ECO:0007669"/>
    <property type="project" value="UniProtKB-KW"/>
</dbReference>
<keyword evidence="6 7" id="KW-0269">Exonuclease</keyword>
<evidence type="ECO:0000256" key="3">
    <source>
        <dbReference type="ARBA" id="ARBA00013365"/>
    </source>
</evidence>
<dbReference type="CDD" id="cd00840">
    <property type="entry name" value="MPP_Mre11_N"/>
    <property type="match status" value="1"/>
</dbReference>
<dbReference type="InterPro" id="IPR004843">
    <property type="entry name" value="Calcineurin-like_PHP"/>
</dbReference>
<keyword evidence="7" id="KW-0233">DNA recombination</keyword>
<evidence type="ECO:0000259" key="9">
    <source>
        <dbReference type="Pfam" id="PF12320"/>
    </source>
</evidence>
<dbReference type="Pfam" id="PF12320">
    <property type="entry name" value="SbcD_C"/>
    <property type="match status" value="1"/>
</dbReference>
<evidence type="ECO:0000256" key="1">
    <source>
        <dbReference type="ARBA" id="ARBA00010555"/>
    </source>
</evidence>
<dbReference type="GO" id="GO:0008408">
    <property type="term" value="F:3'-5' exonuclease activity"/>
    <property type="evidence" value="ECO:0007669"/>
    <property type="project" value="InterPro"/>
</dbReference>
<comment type="caution">
    <text evidence="10">The sequence shown here is derived from an EMBL/GenBank/DDBJ whole genome shotgun (WGS) entry which is preliminary data.</text>
</comment>
<evidence type="ECO:0000313" key="11">
    <source>
        <dbReference type="Proteomes" id="UP000179266"/>
    </source>
</evidence>
<dbReference type="Gene3D" id="3.60.21.10">
    <property type="match status" value="1"/>
</dbReference>
<dbReference type="Proteomes" id="UP000179266">
    <property type="component" value="Unassembled WGS sequence"/>
</dbReference>
<comment type="similarity">
    <text evidence="1 7">Belongs to the SbcD family.</text>
</comment>